<dbReference type="EMBL" id="JAINWA010000001">
    <property type="protein sequence ID" value="MCD1653139.1"/>
    <property type="molecule type" value="Genomic_DNA"/>
</dbReference>
<sequence>MSEHDPGSLKFDFLAAVRRISAANRRNTEVSAVRRIEAQAEGARLAVELSLADSGIQKIWGFGSTFEDALPFTLNSDIDLALEGGSLLGLYRIAERSAFPVDLVDITSATDAFAERVRSRGRLLFERGDG</sequence>
<reference evidence="1" key="1">
    <citation type="submission" date="2021-08" db="EMBL/GenBank/DDBJ databases">
        <title>Comparative analyses of Brucepasteria parasyntrophica and Teretinema zuelzerae.</title>
        <authorList>
            <person name="Song Y."/>
            <person name="Brune A."/>
        </authorList>
    </citation>
    <scope>NUCLEOTIDE SEQUENCE</scope>
    <source>
        <strain evidence="1">DSM 1903</strain>
    </source>
</reference>
<dbReference type="RefSeq" id="WP_230752035.1">
    <property type="nucleotide sequence ID" value="NZ_JAINWA010000001.1"/>
</dbReference>
<protein>
    <submittedName>
        <fullName evidence="1">Nucleotidyltransferase domain-containing protein</fullName>
    </submittedName>
</protein>
<comment type="caution">
    <text evidence="1">The sequence shown here is derived from an EMBL/GenBank/DDBJ whole genome shotgun (WGS) entry which is preliminary data.</text>
</comment>
<evidence type="ECO:0000313" key="1">
    <source>
        <dbReference type="EMBL" id="MCD1653139.1"/>
    </source>
</evidence>
<accession>A0AAE3EEU1</accession>
<dbReference type="SUPFAM" id="SSF81301">
    <property type="entry name" value="Nucleotidyltransferase"/>
    <property type="match status" value="1"/>
</dbReference>
<dbReference type="Proteomes" id="UP001198163">
    <property type="component" value="Unassembled WGS sequence"/>
</dbReference>
<organism evidence="1 2">
    <name type="scientific">Teretinema zuelzerae</name>
    <dbReference type="NCBI Taxonomy" id="156"/>
    <lineage>
        <taxon>Bacteria</taxon>
        <taxon>Pseudomonadati</taxon>
        <taxon>Spirochaetota</taxon>
        <taxon>Spirochaetia</taxon>
        <taxon>Spirochaetales</taxon>
        <taxon>Treponemataceae</taxon>
        <taxon>Teretinema</taxon>
    </lineage>
</organism>
<dbReference type="AlphaFoldDB" id="A0AAE3EEU1"/>
<keyword evidence="2" id="KW-1185">Reference proteome</keyword>
<name>A0AAE3EEU1_9SPIR</name>
<dbReference type="Gene3D" id="3.30.460.10">
    <property type="entry name" value="Beta Polymerase, domain 2"/>
    <property type="match status" value="1"/>
</dbReference>
<proteinExistence type="predicted"/>
<evidence type="ECO:0000313" key="2">
    <source>
        <dbReference type="Proteomes" id="UP001198163"/>
    </source>
</evidence>
<dbReference type="InterPro" id="IPR043519">
    <property type="entry name" value="NT_sf"/>
</dbReference>
<gene>
    <name evidence="1" type="ORF">K7J14_00240</name>
</gene>